<dbReference type="AlphaFoldDB" id="A0A383E3E6"/>
<protein>
    <recommendedName>
        <fullName evidence="1">Methyltransferase FkbM domain-containing protein</fullName>
    </recommendedName>
</protein>
<dbReference type="InterPro" id="IPR029063">
    <property type="entry name" value="SAM-dependent_MTases_sf"/>
</dbReference>
<dbReference type="GO" id="GO:0008171">
    <property type="term" value="F:O-methyltransferase activity"/>
    <property type="evidence" value="ECO:0007669"/>
    <property type="project" value="TreeGrafter"/>
</dbReference>
<reference evidence="2" key="1">
    <citation type="submission" date="2018-05" db="EMBL/GenBank/DDBJ databases">
        <authorList>
            <person name="Lanie J.A."/>
            <person name="Ng W.-L."/>
            <person name="Kazmierczak K.M."/>
            <person name="Andrzejewski T.M."/>
            <person name="Davidsen T.M."/>
            <person name="Wayne K.J."/>
            <person name="Tettelin H."/>
            <person name="Glass J.I."/>
            <person name="Rusch D."/>
            <person name="Podicherti R."/>
            <person name="Tsui H.-C.T."/>
            <person name="Winkler M.E."/>
        </authorList>
    </citation>
    <scope>NUCLEOTIDE SEQUENCE</scope>
</reference>
<sequence>RVFENDPLVVVDVGARKGFEKHWDHYRDQIKLIGFEPNKDSFEDCVQRKSNAQTTYYPYALDRYKGDKDLYITSYLSSCSFIEFDEDVVNRFGLEDQLKVVGTERVPTIDLDTFVNENNMESIDFIKLDTEGSELDIIKGGEKTLSSVLGLSVEVEFVKFHKGQPLFSDVDQYLRAIGFELYDLDLNRSSRKVLTQYASANLDIGQIFFAQALYLRNPVVQMKNDKSCKEFW</sequence>
<dbReference type="PANTHER" id="PTHR36973:SF4">
    <property type="entry name" value="NODULATION PROTEIN"/>
    <property type="match status" value="1"/>
</dbReference>
<dbReference type="Gene3D" id="3.40.50.150">
    <property type="entry name" value="Vaccinia Virus protein VP39"/>
    <property type="match status" value="1"/>
</dbReference>
<dbReference type="Pfam" id="PF05050">
    <property type="entry name" value="Methyltransf_21"/>
    <property type="match status" value="1"/>
</dbReference>
<dbReference type="SUPFAM" id="SSF53335">
    <property type="entry name" value="S-adenosyl-L-methionine-dependent methyltransferases"/>
    <property type="match status" value="1"/>
</dbReference>
<dbReference type="InterPro" id="IPR006342">
    <property type="entry name" value="FkbM_mtfrase"/>
</dbReference>
<name>A0A383E3E6_9ZZZZ</name>
<evidence type="ECO:0000259" key="1">
    <source>
        <dbReference type="Pfam" id="PF05050"/>
    </source>
</evidence>
<feature type="non-terminal residue" evidence="2">
    <location>
        <position position="1"/>
    </location>
</feature>
<organism evidence="2">
    <name type="scientific">marine metagenome</name>
    <dbReference type="NCBI Taxonomy" id="408172"/>
    <lineage>
        <taxon>unclassified sequences</taxon>
        <taxon>metagenomes</taxon>
        <taxon>ecological metagenomes</taxon>
    </lineage>
</organism>
<dbReference type="PANTHER" id="PTHR36973">
    <property type="entry name" value="SLL1456 PROTEIN-RELATED"/>
    <property type="match status" value="1"/>
</dbReference>
<feature type="domain" description="Methyltransferase FkbM" evidence="1">
    <location>
        <begin position="12"/>
        <end position="181"/>
    </location>
</feature>
<dbReference type="EMBL" id="UINC01222504">
    <property type="protein sequence ID" value="SVE51316.1"/>
    <property type="molecule type" value="Genomic_DNA"/>
</dbReference>
<dbReference type="NCBIfam" id="TIGR01444">
    <property type="entry name" value="fkbM_fam"/>
    <property type="match status" value="1"/>
</dbReference>
<feature type="non-terminal residue" evidence="2">
    <location>
        <position position="232"/>
    </location>
</feature>
<gene>
    <name evidence="2" type="ORF">METZ01_LOCUS504170</name>
</gene>
<dbReference type="InterPro" id="IPR053188">
    <property type="entry name" value="FkbM_Methyltransferase"/>
</dbReference>
<proteinExistence type="predicted"/>
<evidence type="ECO:0000313" key="2">
    <source>
        <dbReference type="EMBL" id="SVE51316.1"/>
    </source>
</evidence>
<accession>A0A383E3E6</accession>